<evidence type="ECO:0000313" key="1">
    <source>
        <dbReference type="EMBL" id="ASM78170.1"/>
    </source>
</evidence>
<dbReference type="EMBL" id="CP022423">
    <property type="protein sequence ID" value="ASM78170.1"/>
    <property type="molecule type" value="Genomic_DNA"/>
</dbReference>
<proteinExistence type="predicted"/>
<gene>
    <name evidence="1" type="ORF">VITFI_CDS2392</name>
</gene>
<name>A0A221KH96_VITFI</name>
<dbReference type="RefSeq" id="WP_089417141.1">
    <property type="nucleotide sequence ID" value="NZ_CP022423.1"/>
</dbReference>
<keyword evidence="2" id="KW-1185">Reference proteome</keyword>
<dbReference type="AlphaFoldDB" id="A0A221KH96"/>
<accession>A0A221KH96</accession>
<sequence length="165" mass="18069">MAQPTVTEVRLPPPSEAVIFRWDRLGSVAVPGAVEQPVLLLHADGRYSVPPRTLGGERVAGRLSSAELRALLTDIVVRQRFTSLNSDAIEAQIRAQAQTGGLLLRLRDGGVTRLELRLPGVHHTVTLANAHAAYQQFPQMEALQRLQAIQQRLLVLVEPSQPPAR</sequence>
<organism evidence="1 2">
    <name type="scientific">Vitreoscilla filiformis</name>
    <dbReference type="NCBI Taxonomy" id="63"/>
    <lineage>
        <taxon>Bacteria</taxon>
        <taxon>Pseudomonadati</taxon>
        <taxon>Pseudomonadota</taxon>
        <taxon>Betaproteobacteria</taxon>
        <taxon>Neisseriales</taxon>
        <taxon>Neisseriaceae</taxon>
        <taxon>Vitreoscilla</taxon>
    </lineage>
</organism>
<evidence type="ECO:0000313" key="2">
    <source>
        <dbReference type="Proteomes" id="UP000199729"/>
    </source>
</evidence>
<dbReference type="KEGG" id="vff:VITFI_CDS2392"/>
<dbReference type="Proteomes" id="UP000199729">
    <property type="component" value="Chromosome"/>
</dbReference>
<reference evidence="1 2" key="1">
    <citation type="submission" date="2017-07" db="EMBL/GenBank/DDBJ databases">
        <title>Complete Genome Sequence of the cosmetic ferment Vitreoscilla filiformis (ATCC15551).</title>
        <authorList>
            <person name="Contreras S."/>
            <person name="Sagory-Zalkind P."/>
            <person name="Blanquart H."/>
            <person name="Iltis A."/>
            <person name="Morand S.C."/>
        </authorList>
    </citation>
    <scope>NUCLEOTIDE SEQUENCE [LARGE SCALE GENOMIC DNA]</scope>
    <source>
        <strain evidence="1 2">ATCC 15551</strain>
    </source>
</reference>
<protein>
    <submittedName>
        <fullName evidence="1">Uncharacterized protein</fullName>
    </submittedName>
</protein>